<dbReference type="AlphaFoldDB" id="A0A5S9MEQ4"/>
<proteinExistence type="predicted"/>
<dbReference type="EMBL" id="AP021906">
    <property type="protein sequence ID" value="BBP91498.1"/>
    <property type="molecule type" value="Genomic_DNA"/>
</dbReference>
<evidence type="ECO:0000313" key="2">
    <source>
        <dbReference type="Proteomes" id="UP000464658"/>
    </source>
</evidence>
<gene>
    <name evidence="1" type="ORF">BsIDN1_51160</name>
</gene>
<dbReference type="Proteomes" id="UP000464658">
    <property type="component" value="Chromosome"/>
</dbReference>
<sequence>METGVARIKVDPEAVAEKNKKINDYRRIINWKSVHVLSETGGKTCTISSYAKNFSSGMRFFVDVHNSNISTAQRPKHILISHQFPTEKIE</sequence>
<protein>
    <submittedName>
        <fullName evidence="1">Uncharacterized protein</fullName>
    </submittedName>
</protein>
<accession>A0A5S9MEQ4</accession>
<reference evidence="1 2" key="1">
    <citation type="submission" date="2019-12" db="EMBL/GenBank/DDBJ databases">
        <title>Full genome sequence of a Bacillus safensis strain isolated from commercially available natto in Indonesia.</title>
        <authorList>
            <person name="Yoshida M."/>
            <person name="Uomi M."/>
            <person name="Waturangi D."/>
            <person name="Ekaputri J.J."/>
            <person name="Setiamarga D.H.E."/>
        </authorList>
    </citation>
    <scope>NUCLEOTIDE SEQUENCE [LARGE SCALE GENOMIC DNA]</scope>
    <source>
        <strain evidence="1 2">IDN1</strain>
    </source>
</reference>
<evidence type="ECO:0000313" key="1">
    <source>
        <dbReference type="EMBL" id="BBP91498.1"/>
    </source>
</evidence>
<name>A0A5S9MEQ4_BACIA</name>
<organism evidence="1 2">
    <name type="scientific">Bacillus safensis</name>
    <dbReference type="NCBI Taxonomy" id="561879"/>
    <lineage>
        <taxon>Bacteria</taxon>
        <taxon>Bacillati</taxon>
        <taxon>Bacillota</taxon>
        <taxon>Bacilli</taxon>
        <taxon>Bacillales</taxon>
        <taxon>Bacillaceae</taxon>
        <taxon>Bacillus</taxon>
    </lineage>
</organism>